<protein>
    <submittedName>
        <fullName evidence="1">Uncharacterized protein</fullName>
    </submittedName>
</protein>
<dbReference type="EMBL" id="BARS01030952">
    <property type="protein sequence ID" value="GAG27129.1"/>
    <property type="molecule type" value="Genomic_DNA"/>
</dbReference>
<gene>
    <name evidence="1" type="ORF">S01H1_48210</name>
</gene>
<dbReference type="AlphaFoldDB" id="X0W856"/>
<sequence>DNDAHQFGLDAWRNVGYGYWQHACYVTMT</sequence>
<reference evidence="1" key="1">
    <citation type="journal article" date="2014" name="Front. Microbiol.">
        <title>High frequency of phylogenetically diverse reductive dehalogenase-homologous genes in deep subseafloor sedimentary metagenomes.</title>
        <authorList>
            <person name="Kawai M."/>
            <person name="Futagami T."/>
            <person name="Toyoda A."/>
            <person name="Takaki Y."/>
            <person name="Nishi S."/>
            <person name="Hori S."/>
            <person name="Arai W."/>
            <person name="Tsubouchi T."/>
            <person name="Morono Y."/>
            <person name="Uchiyama I."/>
            <person name="Ito T."/>
            <person name="Fujiyama A."/>
            <person name="Inagaki F."/>
            <person name="Takami H."/>
        </authorList>
    </citation>
    <scope>NUCLEOTIDE SEQUENCE</scope>
    <source>
        <strain evidence="1">Expedition CK06-06</strain>
    </source>
</reference>
<organism evidence="1">
    <name type="scientific">marine sediment metagenome</name>
    <dbReference type="NCBI Taxonomy" id="412755"/>
    <lineage>
        <taxon>unclassified sequences</taxon>
        <taxon>metagenomes</taxon>
        <taxon>ecological metagenomes</taxon>
    </lineage>
</organism>
<comment type="caution">
    <text evidence="1">The sequence shown here is derived from an EMBL/GenBank/DDBJ whole genome shotgun (WGS) entry which is preliminary data.</text>
</comment>
<accession>X0W856</accession>
<proteinExistence type="predicted"/>
<name>X0W856_9ZZZZ</name>
<evidence type="ECO:0000313" key="1">
    <source>
        <dbReference type="EMBL" id="GAG27129.1"/>
    </source>
</evidence>
<feature type="non-terminal residue" evidence="1">
    <location>
        <position position="1"/>
    </location>
</feature>